<dbReference type="InterPro" id="IPR053142">
    <property type="entry name" value="PchR_regulatory_protein"/>
</dbReference>
<evidence type="ECO:0000313" key="4">
    <source>
        <dbReference type="EMBL" id="PZF71768.1"/>
    </source>
</evidence>
<dbReference type="AlphaFoldDB" id="A0A2W2AVS2"/>
<keyword evidence="2" id="KW-0804">Transcription</keyword>
<gene>
    <name evidence="4" type="ORF">DN068_17030</name>
</gene>
<dbReference type="InterPro" id="IPR009057">
    <property type="entry name" value="Homeodomain-like_sf"/>
</dbReference>
<dbReference type="RefSeq" id="WP_111000139.1">
    <property type="nucleotide sequence ID" value="NZ_QKTW01000022.1"/>
</dbReference>
<dbReference type="SMART" id="SM00342">
    <property type="entry name" value="HTH_ARAC"/>
    <property type="match status" value="1"/>
</dbReference>
<evidence type="ECO:0000259" key="3">
    <source>
        <dbReference type="PROSITE" id="PS01124"/>
    </source>
</evidence>
<keyword evidence="1" id="KW-0805">Transcription regulation</keyword>
<dbReference type="PROSITE" id="PS01124">
    <property type="entry name" value="HTH_ARAC_FAMILY_2"/>
    <property type="match status" value="1"/>
</dbReference>
<dbReference type="Gene3D" id="1.10.10.60">
    <property type="entry name" value="Homeodomain-like"/>
    <property type="match status" value="1"/>
</dbReference>
<dbReference type="EMBL" id="QKTW01000022">
    <property type="protein sequence ID" value="PZF71768.1"/>
    <property type="molecule type" value="Genomic_DNA"/>
</dbReference>
<reference evidence="4 5" key="1">
    <citation type="submission" date="2018-06" db="EMBL/GenBank/DDBJ databases">
        <title>Mucibacter soli gen. nov., sp. nov., a new member of the family Chitinophagaceae producing mucin.</title>
        <authorList>
            <person name="Kim M.-K."/>
            <person name="Park S."/>
            <person name="Kim T.-S."/>
            <person name="Joung Y."/>
            <person name="Han J.-H."/>
            <person name="Kim S.B."/>
        </authorList>
    </citation>
    <scope>NUCLEOTIDE SEQUENCE [LARGE SCALE GENOMIC DNA]</scope>
    <source>
        <strain evidence="4 5">R1-15</strain>
    </source>
</reference>
<dbReference type="PANTHER" id="PTHR47893:SF1">
    <property type="entry name" value="REGULATORY PROTEIN PCHR"/>
    <property type="match status" value="1"/>
</dbReference>
<comment type="caution">
    <text evidence="4">The sequence shown here is derived from an EMBL/GenBank/DDBJ whole genome shotgun (WGS) entry which is preliminary data.</text>
</comment>
<keyword evidence="5" id="KW-1185">Reference proteome</keyword>
<sequence length="337" mass="37967">MLEIEYSMTTSLDFLNTIVESYTNASGERVYVQENSLVFPPGIAEGKFSFYEIEPGLSICCLDCTFIKGVRFKRSDTKANDIKVLHVNLSTMPFWLNQQGKNSIDVGTGWKNAVFYGQSHFASEFVAEAGTVAKVINIYFTKDWWVTSNEVAARQYPSLISTLLDENVQRTIDLDLGMLLAAQEIIGAAPPIHALNLYYEGCARKIIALFINRLTTSLTSEEELDFSEVSRVIAAKDKILNELDQPVPTLEQVAEQCNVSKSKFSYLFRAVFNKAYSDFFLEAKMQKAADLLLEGYSIAEVGNALNYKNLGHFAGSFYSYYHTTPKFYKRSIFNKGK</sequence>
<evidence type="ECO:0000313" key="5">
    <source>
        <dbReference type="Proteomes" id="UP000248745"/>
    </source>
</evidence>
<dbReference type="InterPro" id="IPR018060">
    <property type="entry name" value="HTH_AraC"/>
</dbReference>
<accession>A0A2W2AVS2</accession>
<feature type="domain" description="HTH araC/xylS-type" evidence="3">
    <location>
        <begin position="233"/>
        <end position="331"/>
    </location>
</feature>
<organism evidence="4 5">
    <name type="scientific">Taibaiella soli</name>
    <dbReference type="NCBI Taxonomy" id="1649169"/>
    <lineage>
        <taxon>Bacteria</taxon>
        <taxon>Pseudomonadati</taxon>
        <taxon>Bacteroidota</taxon>
        <taxon>Chitinophagia</taxon>
        <taxon>Chitinophagales</taxon>
        <taxon>Chitinophagaceae</taxon>
        <taxon>Taibaiella</taxon>
    </lineage>
</organism>
<dbReference type="OrthoDB" id="282744at2"/>
<dbReference type="PANTHER" id="PTHR47893">
    <property type="entry name" value="REGULATORY PROTEIN PCHR"/>
    <property type="match status" value="1"/>
</dbReference>
<dbReference type="Pfam" id="PF12833">
    <property type="entry name" value="HTH_18"/>
    <property type="match status" value="1"/>
</dbReference>
<protein>
    <recommendedName>
        <fullName evidence="3">HTH araC/xylS-type domain-containing protein</fullName>
    </recommendedName>
</protein>
<evidence type="ECO:0000256" key="2">
    <source>
        <dbReference type="ARBA" id="ARBA00023163"/>
    </source>
</evidence>
<dbReference type="Proteomes" id="UP000248745">
    <property type="component" value="Unassembled WGS sequence"/>
</dbReference>
<name>A0A2W2AVS2_9BACT</name>
<evidence type="ECO:0000256" key="1">
    <source>
        <dbReference type="ARBA" id="ARBA00023015"/>
    </source>
</evidence>
<dbReference type="GO" id="GO:0003700">
    <property type="term" value="F:DNA-binding transcription factor activity"/>
    <property type="evidence" value="ECO:0007669"/>
    <property type="project" value="InterPro"/>
</dbReference>
<dbReference type="SUPFAM" id="SSF46689">
    <property type="entry name" value="Homeodomain-like"/>
    <property type="match status" value="1"/>
</dbReference>
<proteinExistence type="predicted"/>
<dbReference type="GO" id="GO:0043565">
    <property type="term" value="F:sequence-specific DNA binding"/>
    <property type="evidence" value="ECO:0007669"/>
    <property type="project" value="InterPro"/>
</dbReference>